<gene>
    <name evidence="3" type="ORF">Cvel_11675</name>
</gene>
<dbReference type="GO" id="GO:0043248">
    <property type="term" value="P:proteasome assembly"/>
    <property type="evidence" value="ECO:0007669"/>
    <property type="project" value="InterPro"/>
</dbReference>
<dbReference type="SMART" id="SM01385">
    <property type="entry name" value="DSS1_SEM1"/>
    <property type="match status" value="1"/>
</dbReference>
<protein>
    <submittedName>
        <fullName evidence="3">Uncharacterized protein</fullName>
    </submittedName>
</protein>
<accession>A0A0G4I7U3</accession>
<dbReference type="GO" id="GO:0008541">
    <property type="term" value="C:proteasome regulatory particle, lid subcomplex"/>
    <property type="evidence" value="ECO:0007669"/>
    <property type="project" value="InterPro"/>
</dbReference>
<sequence>MPDAKAKAAPPVKEKEAEEKKEDEEKKADKDENTFEDEDDFEEFERYGQVTEEAKPDAPGKWDKQWDATGWDDEDPKDDFTKQLKAELDKNLGGK</sequence>
<dbReference type="VEuPathDB" id="CryptoDB:Cvel_11675"/>
<evidence type="ECO:0000256" key="1">
    <source>
        <dbReference type="ARBA" id="ARBA00034491"/>
    </source>
</evidence>
<name>A0A0G4I7U3_9ALVE</name>
<evidence type="ECO:0000256" key="2">
    <source>
        <dbReference type="SAM" id="MobiDB-lite"/>
    </source>
</evidence>
<proteinExistence type="inferred from homology"/>
<dbReference type="AlphaFoldDB" id="A0A0G4I7U3"/>
<evidence type="ECO:0000313" key="3">
    <source>
        <dbReference type="EMBL" id="CEM53033.1"/>
    </source>
</evidence>
<dbReference type="Pfam" id="PF05160">
    <property type="entry name" value="DSS1_SEM1"/>
    <property type="match status" value="1"/>
</dbReference>
<feature type="compositionally biased region" description="Basic and acidic residues" evidence="2">
    <location>
        <begin position="52"/>
        <end position="66"/>
    </location>
</feature>
<organism evidence="3">
    <name type="scientific">Chromera velia CCMP2878</name>
    <dbReference type="NCBI Taxonomy" id="1169474"/>
    <lineage>
        <taxon>Eukaryota</taxon>
        <taxon>Sar</taxon>
        <taxon>Alveolata</taxon>
        <taxon>Colpodellida</taxon>
        <taxon>Chromeraceae</taxon>
        <taxon>Chromera</taxon>
    </lineage>
</organism>
<comment type="similarity">
    <text evidence="1">Belongs to the DSS1/SEM1 family.</text>
</comment>
<feature type="compositionally biased region" description="Acidic residues" evidence="2">
    <location>
        <begin position="34"/>
        <end position="43"/>
    </location>
</feature>
<dbReference type="GO" id="GO:0006406">
    <property type="term" value="P:mRNA export from nucleus"/>
    <property type="evidence" value="ECO:0007669"/>
    <property type="project" value="InterPro"/>
</dbReference>
<feature type="region of interest" description="Disordered" evidence="2">
    <location>
        <begin position="1"/>
        <end position="78"/>
    </location>
</feature>
<dbReference type="InterPro" id="IPR007834">
    <property type="entry name" value="DSS1_SEM1"/>
</dbReference>
<reference evidence="3" key="1">
    <citation type="submission" date="2014-11" db="EMBL/GenBank/DDBJ databases">
        <authorList>
            <person name="Otto D Thomas"/>
            <person name="Naeem Raeece"/>
        </authorList>
    </citation>
    <scope>NUCLEOTIDE SEQUENCE</scope>
</reference>
<feature type="compositionally biased region" description="Basic and acidic residues" evidence="2">
    <location>
        <begin position="1"/>
        <end position="33"/>
    </location>
</feature>
<dbReference type="EMBL" id="CDMZ01005477">
    <property type="protein sequence ID" value="CEM53033.1"/>
    <property type="molecule type" value="Genomic_DNA"/>
</dbReference>